<feature type="region of interest" description="Disordered" evidence="4">
    <location>
        <begin position="88"/>
        <end position="134"/>
    </location>
</feature>
<proteinExistence type="predicted"/>
<reference evidence="5 6" key="1">
    <citation type="journal article" date="2015" name="Genome Biol. Evol.">
        <title>The genome of winter moth (Operophtera brumata) provides a genomic perspective on sexual dimorphism and phenology.</title>
        <authorList>
            <person name="Derks M.F."/>
            <person name="Smit S."/>
            <person name="Salis L."/>
            <person name="Schijlen E."/>
            <person name="Bossers A."/>
            <person name="Mateman C."/>
            <person name="Pijl A.S."/>
            <person name="de Ridder D."/>
            <person name="Groenen M.A."/>
            <person name="Visser M.E."/>
            <person name="Megens H.J."/>
        </authorList>
    </citation>
    <scope>NUCLEOTIDE SEQUENCE [LARGE SCALE GENOMIC DNA]</scope>
    <source>
        <strain evidence="5">WM2013NL</strain>
        <tissue evidence="5">Head and thorax</tissue>
    </source>
</reference>
<feature type="compositionally biased region" description="Polar residues" evidence="4">
    <location>
        <begin position="88"/>
        <end position="97"/>
    </location>
</feature>
<dbReference type="PANTHER" id="PTHR12231">
    <property type="entry name" value="CTX-RELATED TYPE I TRANSMEMBRANE PROTEIN"/>
    <property type="match status" value="1"/>
</dbReference>
<gene>
    <name evidence="5" type="ORF">OBRU01_19737</name>
</gene>
<dbReference type="STRING" id="104452.A0A0L7KWL8"/>
<sequence length="217" mass="24174">LKTNHCFCAVVDSFIGSTLALKNLRRPDMGTYLCIAANGIPPTKSRRYEVTVHFEPVVKVSSPVVLRSVDMQVTLQCFVEAAPKSLNTWQRGKSQAETPQRTTTTTTTTTTSTTPRPTTTLPSTTRPPKRHKPKQHVVASQNALDNELRQVEINNALNFYNSAFTTNNSQQRTERHKIKPTVSPRQYTDYNINAGIRRCVNAALAVVSVAVLKLFTM</sequence>
<evidence type="ECO:0000256" key="1">
    <source>
        <dbReference type="ARBA" id="ARBA00022737"/>
    </source>
</evidence>
<keyword evidence="1" id="KW-0677">Repeat</keyword>
<evidence type="ECO:0000256" key="2">
    <source>
        <dbReference type="ARBA" id="ARBA00023157"/>
    </source>
</evidence>
<protein>
    <submittedName>
        <fullName evidence="5">Lachesin</fullName>
    </submittedName>
</protein>
<dbReference type="GO" id="GO:0043005">
    <property type="term" value="C:neuron projection"/>
    <property type="evidence" value="ECO:0007669"/>
    <property type="project" value="TreeGrafter"/>
</dbReference>
<dbReference type="EMBL" id="JTDY01005026">
    <property type="protein sequence ID" value="KOB67461.1"/>
    <property type="molecule type" value="Genomic_DNA"/>
</dbReference>
<dbReference type="InterPro" id="IPR013783">
    <property type="entry name" value="Ig-like_fold"/>
</dbReference>
<dbReference type="AlphaFoldDB" id="A0A0L7KWL8"/>
<keyword evidence="3" id="KW-0393">Immunoglobulin domain</keyword>
<comment type="caution">
    <text evidence="5">The sequence shown here is derived from an EMBL/GenBank/DDBJ whole genome shotgun (WGS) entry which is preliminary data.</text>
</comment>
<keyword evidence="6" id="KW-1185">Reference proteome</keyword>
<dbReference type="InterPro" id="IPR036179">
    <property type="entry name" value="Ig-like_dom_sf"/>
</dbReference>
<accession>A0A0L7KWL8</accession>
<evidence type="ECO:0000313" key="5">
    <source>
        <dbReference type="EMBL" id="KOB67461.1"/>
    </source>
</evidence>
<dbReference type="SUPFAM" id="SSF48726">
    <property type="entry name" value="Immunoglobulin"/>
    <property type="match status" value="2"/>
</dbReference>
<evidence type="ECO:0000256" key="3">
    <source>
        <dbReference type="ARBA" id="ARBA00023319"/>
    </source>
</evidence>
<dbReference type="Proteomes" id="UP000037510">
    <property type="component" value="Unassembled WGS sequence"/>
</dbReference>
<feature type="compositionally biased region" description="Low complexity" evidence="4">
    <location>
        <begin position="98"/>
        <end position="126"/>
    </location>
</feature>
<dbReference type="PANTHER" id="PTHR12231:SF253">
    <property type="entry name" value="DPR-INTERACTING PROTEIN ETA, ISOFORM B-RELATED"/>
    <property type="match status" value="1"/>
</dbReference>
<evidence type="ECO:0000313" key="6">
    <source>
        <dbReference type="Proteomes" id="UP000037510"/>
    </source>
</evidence>
<keyword evidence="2" id="KW-1015">Disulfide bond</keyword>
<dbReference type="InterPro" id="IPR051170">
    <property type="entry name" value="Neural/epithelial_adhesion"/>
</dbReference>
<name>A0A0L7KWL8_OPEBR</name>
<feature type="non-terminal residue" evidence="5">
    <location>
        <position position="1"/>
    </location>
</feature>
<organism evidence="5 6">
    <name type="scientific">Operophtera brumata</name>
    <name type="common">Winter moth</name>
    <name type="synonym">Phalaena brumata</name>
    <dbReference type="NCBI Taxonomy" id="104452"/>
    <lineage>
        <taxon>Eukaryota</taxon>
        <taxon>Metazoa</taxon>
        <taxon>Ecdysozoa</taxon>
        <taxon>Arthropoda</taxon>
        <taxon>Hexapoda</taxon>
        <taxon>Insecta</taxon>
        <taxon>Pterygota</taxon>
        <taxon>Neoptera</taxon>
        <taxon>Endopterygota</taxon>
        <taxon>Lepidoptera</taxon>
        <taxon>Glossata</taxon>
        <taxon>Ditrysia</taxon>
        <taxon>Geometroidea</taxon>
        <taxon>Geometridae</taxon>
        <taxon>Larentiinae</taxon>
        <taxon>Operophtera</taxon>
    </lineage>
</organism>
<evidence type="ECO:0000256" key="4">
    <source>
        <dbReference type="SAM" id="MobiDB-lite"/>
    </source>
</evidence>
<dbReference type="Gene3D" id="2.60.40.10">
    <property type="entry name" value="Immunoglobulins"/>
    <property type="match status" value="1"/>
</dbReference>